<feature type="binding site" evidence="24">
    <location>
        <position position="332"/>
    </location>
    <ligand>
        <name>Mg(2+)</name>
        <dbReference type="ChEBI" id="CHEBI:18420"/>
        <label>2</label>
    </ligand>
</feature>
<dbReference type="PIRSF" id="PIRSF039102">
    <property type="entry name" value="Ddl/VanB"/>
    <property type="match status" value="1"/>
</dbReference>
<keyword evidence="9 24" id="KW-0479">Metal-binding</keyword>
<dbReference type="InterPro" id="IPR013815">
    <property type="entry name" value="ATP_grasp_subdomain_1"/>
</dbReference>
<evidence type="ECO:0000256" key="3">
    <source>
        <dbReference type="ARBA" id="ARBA00004496"/>
    </source>
</evidence>
<dbReference type="GO" id="GO:0005524">
    <property type="term" value="F:ATP binding"/>
    <property type="evidence" value="ECO:0007669"/>
    <property type="project" value="UniProtKB-UniRule"/>
</dbReference>
<evidence type="ECO:0000256" key="9">
    <source>
        <dbReference type="ARBA" id="ARBA00022723"/>
    </source>
</evidence>
<dbReference type="SUPFAM" id="SSF56059">
    <property type="entry name" value="Glutathione synthetase ATP-binding domain-like"/>
    <property type="match status" value="1"/>
</dbReference>
<evidence type="ECO:0000256" key="18">
    <source>
        <dbReference type="ARBA" id="ARBA00060592"/>
    </source>
</evidence>
<dbReference type="Gene3D" id="3.40.50.20">
    <property type="match status" value="1"/>
</dbReference>
<dbReference type="OrthoDB" id="9813261at2"/>
<comment type="subcellular location">
    <subcellularLocation>
        <location evidence="3 22">Cytoplasm</location>
    </subcellularLocation>
</comment>
<feature type="binding site" evidence="24">
    <location>
        <position position="332"/>
    </location>
    <ligand>
        <name>Mg(2+)</name>
        <dbReference type="ChEBI" id="CHEBI:18420"/>
        <label>1</label>
    </ligand>
</feature>
<gene>
    <name evidence="22" type="primary">ddl</name>
    <name evidence="27" type="ORF">N783_05530</name>
</gene>
<keyword evidence="8 22" id="KW-0436">Ligase</keyword>
<dbReference type="PROSITE" id="PS00844">
    <property type="entry name" value="DALA_DALA_LIGASE_2"/>
    <property type="match status" value="1"/>
</dbReference>
<comment type="caution">
    <text evidence="27">The sequence shown here is derived from an EMBL/GenBank/DDBJ whole genome shotgun (WGS) entry which is preliminary data.</text>
</comment>
<evidence type="ECO:0000256" key="25">
    <source>
        <dbReference type="PROSITE-ProRule" id="PRU00409"/>
    </source>
</evidence>
<dbReference type="HAMAP" id="MF_00047">
    <property type="entry name" value="Dala_Dala_lig"/>
    <property type="match status" value="1"/>
</dbReference>
<dbReference type="GO" id="GO:0046872">
    <property type="term" value="F:metal ion binding"/>
    <property type="evidence" value="ECO:0007669"/>
    <property type="project" value="UniProtKB-KW"/>
</dbReference>
<dbReference type="GO" id="GO:0008716">
    <property type="term" value="F:D-alanine-D-alanine ligase activity"/>
    <property type="evidence" value="ECO:0007669"/>
    <property type="project" value="UniProtKB-UniRule"/>
</dbReference>
<comment type="pathway">
    <text evidence="4 22">Cell wall biogenesis; peptidoglycan biosynthesis.</text>
</comment>
<evidence type="ECO:0000256" key="8">
    <source>
        <dbReference type="ARBA" id="ARBA00022598"/>
    </source>
</evidence>
<dbReference type="GO" id="GO:0005829">
    <property type="term" value="C:cytosol"/>
    <property type="evidence" value="ECO:0007669"/>
    <property type="project" value="TreeGrafter"/>
</dbReference>
<keyword evidence="7 22" id="KW-0963">Cytoplasm</keyword>
<dbReference type="Pfam" id="PF07478">
    <property type="entry name" value="Dala_Dala_lig_C"/>
    <property type="match status" value="1"/>
</dbReference>
<keyword evidence="28" id="KW-1185">Reference proteome</keyword>
<comment type="catalytic activity">
    <reaction evidence="17 22">
        <text>2 D-alanine + ATP = D-alanyl-D-alanine + ADP + phosphate + H(+)</text>
        <dbReference type="Rhea" id="RHEA:11224"/>
        <dbReference type="ChEBI" id="CHEBI:15378"/>
        <dbReference type="ChEBI" id="CHEBI:30616"/>
        <dbReference type="ChEBI" id="CHEBI:43474"/>
        <dbReference type="ChEBI" id="CHEBI:57416"/>
        <dbReference type="ChEBI" id="CHEBI:57822"/>
        <dbReference type="ChEBI" id="CHEBI:456216"/>
        <dbReference type="EC" id="6.3.2.4"/>
    </reaction>
</comment>
<feature type="active site" evidence="23">
    <location>
        <position position="339"/>
    </location>
</feature>
<evidence type="ECO:0000256" key="1">
    <source>
        <dbReference type="ARBA" id="ARBA00001936"/>
    </source>
</evidence>
<feature type="active site" evidence="23">
    <location>
        <position position="195"/>
    </location>
</feature>
<evidence type="ECO:0000256" key="12">
    <source>
        <dbReference type="ARBA" id="ARBA00022842"/>
    </source>
</evidence>
<evidence type="ECO:0000313" key="27">
    <source>
        <dbReference type="EMBL" id="KGX89557.1"/>
    </source>
</evidence>
<evidence type="ECO:0000256" key="10">
    <source>
        <dbReference type="ARBA" id="ARBA00022741"/>
    </source>
</evidence>
<dbReference type="NCBIfam" id="TIGR01205">
    <property type="entry name" value="D_ala_D_alaTIGR"/>
    <property type="match status" value="1"/>
</dbReference>
<dbReference type="InterPro" id="IPR016185">
    <property type="entry name" value="PreATP-grasp_dom_sf"/>
</dbReference>
<reference evidence="27 28" key="1">
    <citation type="submission" date="2013-08" db="EMBL/GenBank/DDBJ databases">
        <authorList>
            <person name="Huang J."/>
            <person name="Wang G."/>
        </authorList>
    </citation>
    <scope>NUCLEOTIDE SEQUENCE [LARGE SCALE GENOMIC DNA]</scope>
    <source>
        <strain evidence="27 28">BH030004</strain>
    </source>
</reference>
<dbReference type="Gene3D" id="3.30.1490.20">
    <property type="entry name" value="ATP-grasp fold, A domain"/>
    <property type="match status" value="1"/>
</dbReference>
<evidence type="ECO:0000256" key="13">
    <source>
        <dbReference type="ARBA" id="ARBA00022960"/>
    </source>
</evidence>
<evidence type="ECO:0000256" key="4">
    <source>
        <dbReference type="ARBA" id="ARBA00004752"/>
    </source>
</evidence>
<keyword evidence="15 24" id="KW-0464">Manganese</keyword>
<dbReference type="InterPro" id="IPR005905">
    <property type="entry name" value="D_ala_D_ala"/>
</dbReference>
<comment type="cofactor">
    <cofactor evidence="1">
        <name>Mn(2+)</name>
        <dbReference type="ChEBI" id="CHEBI:29035"/>
    </cofactor>
</comment>
<dbReference type="EMBL" id="AVPF01000014">
    <property type="protein sequence ID" value="KGX89557.1"/>
    <property type="molecule type" value="Genomic_DNA"/>
</dbReference>
<dbReference type="PANTHER" id="PTHR23132:SF25">
    <property type="entry name" value="D-ALANINE--D-ALANINE LIGASE A"/>
    <property type="match status" value="1"/>
</dbReference>
<evidence type="ECO:0000256" key="7">
    <source>
        <dbReference type="ARBA" id="ARBA00022490"/>
    </source>
</evidence>
<dbReference type="NCBIfam" id="NF002528">
    <property type="entry name" value="PRK01966.1-4"/>
    <property type="match status" value="1"/>
</dbReference>
<dbReference type="eggNOG" id="COG1181">
    <property type="taxonomic scope" value="Bacteria"/>
</dbReference>
<feature type="binding site" evidence="24">
    <location>
        <position position="334"/>
    </location>
    <ligand>
        <name>Mg(2+)</name>
        <dbReference type="ChEBI" id="CHEBI:18420"/>
        <label>2</label>
    </ligand>
</feature>
<dbReference type="STRING" id="1385511.GCA_000425225_01219"/>
<evidence type="ECO:0000256" key="6">
    <source>
        <dbReference type="ARBA" id="ARBA00012216"/>
    </source>
</evidence>
<evidence type="ECO:0000256" key="2">
    <source>
        <dbReference type="ARBA" id="ARBA00003921"/>
    </source>
</evidence>
<comment type="pathway">
    <text evidence="18">Glycan biosynthesis.</text>
</comment>
<evidence type="ECO:0000313" key="28">
    <source>
        <dbReference type="Proteomes" id="UP000030403"/>
    </source>
</evidence>
<protein>
    <recommendedName>
        <fullName evidence="19 22">D-alanine--D-alanine ligase</fullName>
        <ecNumber evidence="6 22">6.3.2.4</ecNumber>
    </recommendedName>
    <alternativeName>
        <fullName evidence="21 22">D-Ala-D-Ala ligase</fullName>
    </alternativeName>
    <alternativeName>
        <fullName evidence="20 22">D-alanylalanine synthetase</fullName>
    </alternativeName>
</protein>
<evidence type="ECO:0000256" key="5">
    <source>
        <dbReference type="ARBA" id="ARBA00010871"/>
    </source>
</evidence>
<evidence type="ECO:0000256" key="20">
    <source>
        <dbReference type="ARBA" id="ARBA00076288"/>
    </source>
</evidence>
<name>A0A0A5I133_9BACI</name>
<dbReference type="GO" id="GO:0009252">
    <property type="term" value="P:peptidoglycan biosynthetic process"/>
    <property type="evidence" value="ECO:0007669"/>
    <property type="project" value="UniProtKB-UniRule"/>
</dbReference>
<evidence type="ECO:0000256" key="19">
    <source>
        <dbReference type="ARBA" id="ARBA00068427"/>
    </source>
</evidence>
<dbReference type="GO" id="GO:0008360">
    <property type="term" value="P:regulation of cell shape"/>
    <property type="evidence" value="ECO:0007669"/>
    <property type="project" value="UniProtKB-KW"/>
</dbReference>
<dbReference type="AlphaFoldDB" id="A0A0A5I133"/>
<evidence type="ECO:0000259" key="26">
    <source>
        <dbReference type="PROSITE" id="PS50975"/>
    </source>
</evidence>
<dbReference type="UniPathway" id="UPA00219"/>
<evidence type="ECO:0000256" key="22">
    <source>
        <dbReference type="HAMAP-Rule" id="MF_00047"/>
    </source>
</evidence>
<evidence type="ECO:0000256" key="23">
    <source>
        <dbReference type="PIRSR" id="PIRSR039102-1"/>
    </source>
</evidence>
<feature type="active site" evidence="23">
    <location>
        <position position="15"/>
    </location>
</feature>
<dbReference type="SUPFAM" id="SSF52440">
    <property type="entry name" value="PreATP-grasp domain"/>
    <property type="match status" value="1"/>
</dbReference>
<accession>A0A0A5I133</accession>
<dbReference type="InterPro" id="IPR000291">
    <property type="entry name" value="D-Ala_lig_Van_CS"/>
</dbReference>
<comment type="function">
    <text evidence="2 22">Cell wall formation.</text>
</comment>
<dbReference type="Proteomes" id="UP000030403">
    <property type="component" value="Unassembled WGS sequence"/>
</dbReference>
<dbReference type="InterPro" id="IPR011095">
    <property type="entry name" value="Dala_Dala_lig_C"/>
</dbReference>
<comment type="similarity">
    <text evidence="5 22">Belongs to the D-alanine--D-alanine ligase family.</text>
</comment>
<evidence type="ECO:0000256" key="21">
    <source>
        <dbReference type="ARBA" id="ARBA00077154"/>
    </source>
</evidence>
<dbReference type="PANTHER" id="PTHR23132">
    <property type="entry name" value="D-ALANINE--D-ALANINE LIGASE"/>
    <property type="match status" value="1"/>
</dbReference>
<dbReference type="EC" id="6.3.2.4" evidence="6 22"/>
<feature type="domain" description="ATP-grasp" evidence="26">
    <location>
        <begin position="147"/>
        <end position="361"/>
    </location>
</feature>
<dbReference type="PROSITE" id="PS00843">
    <property type="entry name" value="DALA_DALA_LIGASE_1"/>
    <property type="match status" value="1"/>
</dbReference>
<dbReference type="RefSeq" id="WP_027445576.1">
    <property type="nucleotide sequence ID" value="NZ_AULJ01000012.1"/>
</dbReference>
<evidence type="ECO:0000256" key="24">
    <source>
        <dbReference type="PIRSR" id="PIRSR039102-3"/>
    </source>
</evidence>
<evidence type="ECO:0000256" key="11">
    <source>
        <dbReference type="ARBA" id="ARBA00022840"/>
    </source>
</evidence>
<dbReference type="InterPro" id="IPR011127">
    <property type="entry name" value="Dala_Dala_lig_N"/>
</dbReference>
<sequence length="395" mass="43906">MKTKVGVVFGGLSVEHEVSVISALQAIKAMDENKYEAIPLYISKKNEWYTGESLTDIEEYKELNDLLQKSEKVILTTNDEGKVVVQKKNVGFFGKKAVTEIDVVFPVIHGTNGEDGSLQGMLEMLQIPYVGCDVFSSAVGMDKVMMKQILNDSGVPIVDYNWFYSTYWLNNQDEIKAETNKIGYPVIVKPANLGSSVGISKAYNDEELEEAINEAIEYSHKIVVEKMIGDLTEVNCSVVGDYEEVESSVLEEVLSSEDILTYEDKYQGGGKGGDASKGMESTNRVIPAEIPEDQTQEVQKLAEQTFKVLGCNGVSRIDFLIDKESQKAYVNEINTIPGSLSFYLWEPTGKDFTQLTDQLLQLALKRQREREKLNFSIDSNLFSLQSGGSKGKLNG</sequence>
<evidence type="ECO:0000256" key="14">
    <source>
        <dbReference type="ARBA" id="ARBA00022984"/>
    </source>
</evidence>
<keyword evidence="13 22" id="KW-0133">Cell shape</keyword>
<dbReference type="InterPro" id="IPR011761">
    <property type="entry name" value="ATP-grasp"/>
</dbReference>
<keyword evidence="16 22" id="KW-0961">Cell wall biogenesis/degradation</keyword>
<proteinExistence type="inferred from homology"/>
<dbReference type="GO" id="GO:0071555">
    <property type="term" value="P:cell wall organization"/>
    <property type="evidence" value="ECO:0007669"/>
    <property type="project" value="UniProtKB-KW"/>
</dbReference>
<evidence type="ECO:0000256" key="17">
    <source>
        <dbReference type="ARBA" id="ARBA00047614"/>
    </source>
</evidence>
<dbReference type="Gene3D" id="3.30.470.20">
    <property type="entry name" value="ATP-grasp fold, B domain"/>
    <property type="match status" value="1"/>
</dbReference>
<keyword evidence="10 25" id="KW-0547">Nucleotide-binding</keyword>
<comment type="cofactor">
    <cofactor evidence="24">
        <name>Mg(2+)</name>
        <dbReference type="ChEBI" id="CHEBI:18420"/>
    </cofactor>
    <cofactor evidence="24">
        <name>Mn(2+)</name>
        <dbReference type="ChEBI" id="CHEBI:29035"/>
    </cofactor>
    <text evidence="24">Binds 2 magnesium or manganese ions per subunit.</text>
</comment>
<feature type="binding site" evidence="24">
    <location>
        <position position="318"/>
    </location>
    <ligand>
        <name>Mg(2+)</name>
        <dbReference type="ChEBI" id="CHEBI:18420"/>
        <label>1</label>
    </ligand>
</feature>
<organism evidence="27 28">
    <name type="scientific">Pontibacillus marinus BH030004 = DSM 16465</name>
    <dbReference type="NCBI Taxonomy" id="1385511"/>
    <lineage>
        <taxon>Bacteria</taxon>
        <taxon>Bacillati</taxon>
        <taxon>Bacillota</taxon>
        <taxon>Bacilli</taxon>
        <taxon>Bacillales</taxon>
        <taxon>Bacillaceae</taxon>
        <taxon>Pontibacillus</taxon>
    </lineage>
</organism>
<evidence type="ECO:0000256" key="15">
    <source>
        <dbReference type="ARBA" id="ARBA00023211"/>
    </source>
</evidence>
<dbReference type="Pfam" id="PF01820">
    <property type="entry name" value="Dala_Dala_lig_N"/>
    <property type="match status" value="1"/>
</dbReference>
<keyword evidence="11 25" id="KW-0067">ATP-binding</keyword>
<evidence type="ECO:0000256" key="16">
    <source>
        <dbReference type="ARBA" id="ARBA00023316"/>
    </source>
</evidence>
<dbReference type="FunFam" id="3.30.1490.20:FF:000007">
    <property type="entry name" value="D-alanine--D-alanine ligase"/>
    <property type="match status" value="1"/>
</dbReference>
<keyword evidence="12 24" id="KW-0460">Magnesium</keyword>
<dbReference type="PROSITE" id="PS50975">
    <property type="entry name" value="ATP_GRASP"/>
    <property type="match status" value="1"/>
</dbReference>
<keyword evidence="14 22" id="KW-0573">Peptidoglycan synthesis</keyword>